<accession>A0ACA9U8U7</accession>
<reference evidence="1" key="1">
    <citation type="submission" date="2020-04" db="EMBL/GenBank/DDBJ databases">
        <authorList>
            <person name="Broberg M."/>
        </authorList>
    </citation>
    <scope>NUCLEOTIDE SEQUENCE</scope>
</reference>
<evidence type="ECO:0000313" key="1">
    <source>
        <dbReference type="EMBL" id="CAG9949568.1"/>
    </source>
</evidence>
<protein>
    <submittedName>
        <fullName evidence="1">Uncharacterized protein</fullName>
    </submittedName>
</protein>
<dbReference type="Proteomes" id="UP000836387">
    <property type="component" value="Unassembled WGS sequence"/>
</dbReference>
<gene>
    <name evidence="1" type="ORF">CRV2_00015082</name>
</gene>
<keyword evidence="2" id="KW-1185">Reference proteome</keyword>
<reference evidence="1" key="2">
    <citation type="submission" date="2021-10" db="EMBL/GenBank/DDBJ databases">
        <authorList>
            <person name="Piombo E."/>
        </authorList>
    </citation>
    <scope>NUCLEOTIDE SEQUENCE</scope>
</reference>
<name>A0ACA9U8U7_BIOOC</name>
<dbReference type="EMBL" id="CADEHS020000106">
    <property type="protein sequence ID" value="CAG9949568.1"/>
    <property type="molecule type" value="Genomic_DNA"/>
</dbReference>
<comment type="caution">
    <text evidence="1">The sequence shown here is derived from an EMBL/GenBank/DDBJ whole genome shotgun (WGS) entry which is preliminary data.</text>
</comment>
<evidence type="ECO:0000313" key="2">
    <source>
        <dbReference type="Proteomes" id="UP000836387"/>
    </source>
</evidence>
<sequence length="224" mass="25507">MVQKLVKDCILEMQNRRELSRLKSEPKAEKKKSKEDGVPEEPQIVAESEKTKKKNDKKANEDEQPLEAARQHDLQPQSYIDMERQASHVETEGQGKLHHGPGSMNMVDVVLSDMSAPWQQTSGYNVNTLSNPYHRLMNTSGIPFHDHARSLDLCNAALDFASDTLKPGGHFVCKVYVGRGDQDFEQRVRLLFCKVHRVKPKSSRSESREVYLIGLQRKGNRVVK</sequence>
<proteinExistence type="predicted"/>
<organism evidence="1 2">
    <name type="scientific">Clonostachys rosea f. rosea IK726</name>
    <dbReference type="NCBI Taxonomy" id="1349383"/>
    <lineage>
        <taxon>Eukaryota</taxon>
        <taxon>Fungi</taxon>
        <taxon>Dikarya</taxon>
        <taxon>Ascomycota</taxon>
        <taxon>Pezizomycotina</taxon>
        <taxon>Sordariomycetes</taxon>
        <taxon>Hypocreomycetidae</taxon>
        <taxon>Hypocreales</taxon>
        <taxon>Bionectriaceae</taxon>
        <taxon>Clonostachys</taxon>
    </lineage>
</organism>